<accession>A0A6L9MT53</accession>
<protein>
    <submittedName>
        <fullName evidence="1">Uncharacterized protein</fullName>
    </submittedName>
</protein>
<dbReference type="RefSeq" id="WP_163111116.1">
    <property type="nucleotide sequence ID" value="NZ_JAAAWP010000003.1"/>
</dbReference>
<evidence type="ECO:0000313" key="2">
    <source>
        <dbReference type="Proteomes" id="UP000478837"/>
    </source>
</evidence>
<sequence>MQSRYTQLKEKLPISRLSDDVLLALRVLYDDPLDIVDLKQDIDDLTVYPERLHDSYRKEWETYVLKSLAAELKSNCDLSASEYIESVMQRVEDVEQNNASYAAFLEKVTQAKQINESGNTLVFPSPFRQQLMAFLLPVSTVDK</sequence>
<dbReference type="EMBL" id="JAAAWP010000003">
    <property type="protein sequence ID" value="NDW21237.1"/>
    <property type="molecule type" value="Genomic_DNA"/>
</dbReference>
<dbReference type="AlphaFoldDB" id="A0A6L9MT53"/>
<comment type="caution">
    <text evidence="1">The sequence shown here is derived from an EMBL/GenBank/DDBJ whole genome shotgun (WGS) entry which is preliminary data.</text>
</comment>
<gene>
    <name evidence="1" type="ORF">GTW09_06875</name>
</gene>
<dbReference type="Proteomes" id="UP000478837">
    <property type="component" value="Unassembled WGS sequence"/>
</dbReference>
<organism evidence="1 2">
    <name type="scientific">Alteromonas hispanica</name>
    <dbReference type="NCBI Taxonomy" id="315421"/>
    <lineage>
        <taxon>Bacteria</taxon>
        <taxon>Pseudomonadati</taxon>
        <taxon>Pseudomonadota</taxon>
        <taxon>Gammaproteobacteria</taxon>
        <taxon>Alteromonadales</taxon>
        <taxon>Alteromonadaceae</taxon>
        <taxon>Alteromonas/Salinimonas group</taxon>
        <taxon>Alteromonas</taxon>
    </lineage>
</organism>
<reference evidence="1 2" key="1">
    <citation type="submission" date="2020-01" db="EMBL/GenBank/DDBJ databases">
        <title>Genomes of bacteria type strains.</title>
        <authorList>
            <person name="Chen J."/>
            <person name="Zhu S."/>
            <person name="Yang J."/>
        </authorList>
    </citation>
    <scope>NUCLEOTIDE SEQUENCE [LARGE SCALE GENOMIC DNA]</scope>
    <source>
        <strain evidence="1 2">LMG 22958</strain>
    </source>
</reference>
<name>A0A6L9MT53_9ALTE</name>
<evidence type="ECO:0000313" key="1">
    <source>
        <dbReference type="EMBL" id="NDW21237.1"/>
    </source>
</evidence>
<proteinExistence type="predicted"/>
<keyword evidence="2" id="KW-1185">Reference proteome</keyword>